<dbReference type="InterPro" id="IPR011662">
    <property type="entry name" value="Secretin/TonB_short_N"/>
</dbReference>
<evidence type="ECO:0000256" key="6">
    <source>
        <dbReference type="ARBA" id="ARBA00023237"/>
    </source>
</evidence>
<dbReference type="InterPro" id="IPR049371">
    <property type="entry name" value="GspD-like_N0"/>
</dbReference>
<keyword evidence="2 8" id="KW-0813">Transport</keyword>
<dbReference type="InterPro" id="IPR038591">
    <property type="entry name" value="NolW-like_sf"/>
</dbReference>
<dbReference type="PANTHER" id="PTHR30604:SF1">
    <property type="entry name" value="DNA UTILIZATION PROTEIN HOFQ"/>
    <property type="match status" value="1"/>
</dbReference>
<dbReference type="Pfam" id="PF00263">
    <property type="entry name" value="Secretin"/>
    <property type="match status" value="1"/>
</dbReference>
<evidence type="ECO:0000256" key="1">
    <source>
        <dbReference type="ARBA" id="ARBA00004370"/>
    </source>
</evidence>
<dbReference type="GO" id="GO:0009306">
    <property type="term" value="P:protein secretion"/>
    <property type="evidence" value="ECO:0007669"/>
    <property type="project" value="InterPro"/>
</dbReference>
<keyword evidence="4" id="KW-0732">Signal</keyword>
<dbReference type="InterPro" id="IPR004845">
    <property type="entry name" value="T2SS_GspD_CS"/>
</dbReference>
<sequence length="586" mass="63881">MCAAAFMPAAAAQVPSLDSRVDLNIVERDLSQVVQYLRDRSGANIVIIEGGDRKVRSLQLSDVYWRDALDYAAEVAGAVVEEDKSGVLTISMPQRVSFVFDDQDIKEVISTIAKIANANVIVGPEVQGTVRVRLEDVPWRDALEEICKTLGFTVVEERRNIFRVVDPISLEQQKVTRSYQLRYIRPKSTRVPVITSEFIKGGATPPTGQPNEHFTVLAALEKALSETGELDFIVSQNVIIVRDTTQVHETIQEIIRRLDVEPSQVFIDLKFVSTTNTDLLNLGVDYGDGGPQVSISGSQIPIELPFSIGDSGWEDGIIASDFGFGPFAGNNITGPLNAGTTQVPNTIFGALSFTQVQATLRMLQRDQNSEVIQAPKIITLDGNEATIFVGETVRYAEAKSEQGQAGGLQLTVQEASGSPVEIGFQLLVRPNVVPGTRKIQMEVVPKETNLSGTGTSNLAPAGFDVFTVGSAGAEGTIALPRTRSSTMITQMMLESGQTAVIGGLTTDSESKTVSRVPYISRIPILGELFKYRNEGRDRRSLIIFITPTLVHNSDDSEFILQQELQRRSNRLADEVEALLDSADPID</sequence>
<dbReference type="Gene3D" id="3.30.1370.120">
    <property type="match status" value="1"/>
</dbReference>
<keyword evidence="6" id="KW-0998">Cell outer membrane</keyword>
<proteinExistence type="inferred from homology"/>
<dbReference type="InterPro" id="IPR005644">
    <property type="entry name" value="NolW-like"/>
</dbReference>
<dbReference type="InterPro" id="IPR004846">
    <property type="entry name" value="T2SS/T3SS_dom"/>
</dbReference>
<gene>
    <name evidence="10" type="primary">pilQ_3</name>
    <name evidence="10" type="ORF">Poly30_39120</name>
</gene>
<keyword evidence="11" id="KW-1185">Reference proteome</keyword>
<evidence type="ECO:0000313" key="11">
    <source>
        <dbReference type="Proteomes" id="UP000320390"/>
    </source>
</evidence>
<dbReference type="PANTHER" id="PTHR30604">
    <property type="entry name" value="PROTEIN TRANSPORT PROTEIN HOFQ"/>
    <property type="match status" value="1"/>
</dbReference>
<keyword evidence="5" id="KW-0472">Membrane</keyword>
<comment type="similarity">
    <text evidence="7">Belongs to the bacterial secretin family.</text>
</comment>
<dbReference type="InterPro" id="IPR001775">
    <property type="entry name" value="GspD/PilQ"/>
</dbReference>
<dbReference type="Pfam" id="PF03958">
    <property type="entry name" value="Secretin_N"/>
    <property type="match status" value="1"/>
</dbReference>
<comment type="subcellular location">
    <subcellularLocation>
        <location evidence="8">Cell outer membrane</location>
    </subcellularLocation>
    <subcellularLocation>
        <location evidence="1">Membrane</location>
    </subcellularLocation>
</comment>
<name>A0A518EWB4_9BACT</name>
<evidence type="ECO:0000256" key="5">
    <source>
        <dbReference type="ARBA" id="ARBA00023136"/>
    </source>
</evidence>
<dbReference type="EMBL" id="CP036434">
    <property type="protein sequence ID" value="QDV08374.1"/>
    <property type="molecule type" value="Genomic_DNA"/>
</dbReference>
<dbReference type="InterPro" id="IPR051808">
    <property type="entry name" value="Type_IV_pilus_biogenesis"/>
</dbReference>
<dbReference type="Proteomes" id="UP000320390">
    <property type="component" value="Chromosome"/>
</dbReference>
<dbReference type="SMART" id="SM00965">
    <property type="entry name" value="STN"/>
    <property type="match status" value="1"/>
</dbReference>
<accession>A0A518EWB4</accession>
<evidence type="ECO:0000256" key="8">
    <source>
        <dbReference type="RuleBase" id="RU004004"/>
    </source>
</evidence>
<dbReference type="AlphaFoldDB" id="A0A518EWB4"/>
<evidence type="ECO:0000256" key="3">
    <source>
        <dbReference type="ARBA" id="ARBA00022692"/>
    </source>
</evidence>
<dbReference type="Gene3D" id="3.30.1370.130">
    <property type="match status" value="1"/>
</dbReference>
<evidence type="ECO:0000256" key="4">
    <source>
        <dbReference type="ARBA" id="ARBA00022729"/>
    </source>
</evidence>
<evidence type="ECO:0000313" key="10">
    <source>
        <dbReference type="EMBL" id="QDV08374.1"/>
    </source>
</evidence>
<evidence type="ECO:0000256" key="2">
    <source>
        <dbReference type="ARBA" id="ARBA00022448"/>
    </source>
</evidence>
<keyword evidence="3" id="KW-0812">Transmembrane</keyword>
<organism evidence="10 11">
    <name type="scientific">Saltatorellus ferox</name>
    <dbReference type="NCBI Taxonomy" id="2528018"/>
    <lineage>
        <taxon>Bacteria</taxon>
        <taxon>Pseudomonadati</taxon>
        <taxon>Planctomycetota</taxon>
        <taxon>Planctomycetia</taxon>
        <taxon>Planctomycetia incertae sedis</taxon>
        <taxon>Saltatorellus</taxon>
    </lineage>
</organism>
<evidence type="ECO:0000259" key="9">
    <source>
        <dbReference type="SMART" id="SM00965"/>
    </source>
</evidence>
<dbReference type="PRINTS" id="PR00811">
    <property type="entry name" value="BCTERIALGSPD"/>
</dbReference>
<dbReference type="PROSITE" id="PS00875">
    <property type="entry name" value="T2SP_D"/>
    <property type="match status" value="1"/>
</dbReference>
<feature type="domain" description="Secretin/TonB short N-terminal" evidence="9">
    <location>
        <begin position="118"/>
        <end position="167"/>
    </location>
</feature>
<protein>
    <submittedName>
        <fullName evidence="10">Type IV pilus biogenesis and competence protein PilQ</fullName>
    </submittedName>
</protein>
<reference evidence="10 11" key="1">
    <citation type="submission" date="2019-02" db="EMBL/GenBank/DDBJ databases">
        <title>Deep-cultivation of Planctomycetes and their phenomic and genomic characterization uncovers novel biology.</title>
        <authorList>
            <person name="Wiegand S."/>
            <person name="Jogler M."/>
            <person name="Boedeker C."/>
            <person name="Pinto D."/>
            <person name="Vollmers J."/>
            <person name="Rivas-Marin E."/>
            <person name="Kohn T."/>
            <person name="Peeters S.H."/>
            <person name="Heuer A."/>
            <person name="Rast P."/>
            <person name="Oberbeckmann S."/>
            <person name="Bunk B."/>
            <person name="Jeske O."/>
            <person name="Meyerdierks A."/>
            <person name="Storesund J.E."/>
            <person name="Kallscheuer N."/>
            <person name="Luecker S."/>
            <person name="Lage O.M."/>
            <person name="Pohl T."/>
            <person name="Merkel B.J."/>
            <person name="Hornburger P."/>
            <person name="Mueller R.-W."/>
            <person name="Bruemmer F."/>
            <person name="Labrenz M."/>
            <person name="Spormann A.M."/>
            <person name="Op den Camp H."/>
            <person name="Overmann J."/>
            <person name="Amann R."/>
            <person name="Jetten M.S.M."/>
            <person name="Mascher T."/>
            <person name="Medema M.H."/>
            <person name="Devos D.P."/>
            <person name="Kaster A.-K."/>
            <person name="Ovreas L."/>
            <person name="Rohde M."/>
            <person name="Galperin M.Y."/>
            <person name="Jogler C."/>
        </authorList>
    </citation>
    <scope>NUCLEOTIDE SEQUENCE [LARGE SCALE GENOMIC DNA]</scope>
    <source>
        <strain evidence="10 11">Poly30</strain>
    </source>
</reference>
<evidence type="ECO:0000256" key="7">
    <source>
        <dbReference type="RuleBase" id="RU004003"/>
    </source>
</evidence>
<dbReference type="Pfam" id="PF21305">
    <property type="entry name" value="type_II_gspD_N0"/>
    <property type="match status" value="1"/>
</dbReference>
<dbReference type="GO" id="GO:0009279">
    <property type="term" value="C:cell outer membrane"/>
    <property type="evidence" value="ECO:0007669"/>
    <property type="project" value="UniProtKB-SubCell"/>
</dbReference>